<dbReference type="AlphaFoldDB" id="A0A1S8XBM7"/>
<organism evidence="8 9">
    <name type="scientific">Opisthorchis viverrini</name>
    <name type="common">Southeast Asian liver fluke</name>
    <dbReference type="NCBI Taxonomy" id="6198"/>
    <lineage>
        <taxon>Eukaryota</taxon>
        <taxon>Metazoa</taxon>
        <taxon>Spiralia</taxon>
        <taxon>Lophotrochozoa</taxon>
        <taxon>Platyhelminthes</taxon>
        <taxon>Trematoda</taxon>
        <taxon>Digenea</taxon>
        <taxon>Opisthorchiida</taxon>
        <taxon>Opisthorchiata</taxon>
        <taxon>Opisthorchiidae</taxon>
        <taxon>Opisthorchis</taxon>
    </lineage>
</organism>
<evidence type="ECO:0000313" key="9">
    <source>
        <dbReference type="Proteomes" id="UP000243686"/>
    </source>
</evidence>
<dbReference type="InterPro" id="IPR036938">
    <property type="entry name" value="PAP2/HPO_sf"/>
</dbReference>
<dbReference type="Proteomes" id="UP000243686">
    <property type="component" value="Unassembled WGS sequence"/>
</dbReference>
<dbReference type="GO" id="GO:0006644">
    <property type="term" value="P:phospholipid metabolic process"/>
    <property type="evidence" value="ECO:0007669"/>
    <property type="project" value="InterPro"/>
</dbReference>
<evidence type="ECO:0000256" key="2">
    <source>
        <dbReference type="ARBA" id="ARBA00008816"/>
    </source>
</evidence>
<dbReference type="InterPro" id="IPR043216">
    <property type="entry name" value="PAP-like"/>
</dbReference>
<evidence type="ECO:0000256" key="1">
    <source>
        <dbReference type="ARBA" id="ARBA00004141"/>
    </source>
</evidence>
<keyword evidence="3 6" id="KW-0812">Transmembrane</keyword>
<dbReference type="Pfam" id="PF01569">
    <property type="entry name" value="PAP2"/>
    <property type="match status" value="1"/>
</dbReference>
<sequence length="389" mass="43358">MHKAVTVTIRILSDVLAFVVCISLLVFIAMGVLQRIQPISQGYFADDYSIRLPRHSSTVSSVTLYSVSSVLILTTVNQVCFSFIPPQVVAVEVMIGWDSLRMKKAGIPVVLYSIYDYLLVAFYGYFVTITITDVGKAAVGRLRPSFFDQCGPNVLQSTVLGYITDYSCTSGSEKDHLDARKSFPSGHSSLAIYSALFLCIYLQLRQSKFRIPALRVAAQTVFLSLAIVTCITRITDYRHHVTDVLAGAVLGLLVAVSVPFYMCHLFRPNRENQVRPLCTEQETDKIPTNRTSLVNIRMLDAAEAAARRLRNPVPCVQNLEVNRHEFVDLKTAHPVSQMSSQHYKILQFALLCLSWFSNSPLNSMCSIHFPFDFCHSAAILHVPPVPAKS</sequence>
<dbReference type="GO" id="GO:0046839">
    <property type="term" value="P:phospholipid dephosphorylation"/>
    <property type="evidence" value="ECO:0007669"/>
    <property type="project" value="TreeGrafter"/>
</dbReference>
<feature type="transmembrane region" description="Helical" evidence="6">
    <location>
        <begin position="12"/>
        <end position="33"/>
    </location>
</feature>
<evidence type="ECO:0000256" key="3">
    <source>
        <dbReference type="ARBA" id="ARBA00022692"/>
    </source>
</evidence>
<keyword evidence="9" id="KW-1185">Reference proteome</keyword>
<evidence type="ECO:0000256" key="4">
    <source>
        <dbReference type="ARBA" id="ARBA00022989"/>
    </source>
</evidence>
<dbReference type="PANTHER" id="PTHR10165">
    <property type="entry name" value="LIPID PHOSPHATE PHOSPHATASE"/>
    <property type="match status" value="1"/>
</dbReference>
<name>A0A1S8XBM7_OPIVI</name>
<keyword evidence="4 6" id="KW-1133">Transmembrane helix</keyword>
<dbReference type="GO" id="GO:0005886">
    <property type="term" value="C:plasma membrane"/>
    <property type="evidence" value="ECO:0007669"/>
    <property type="project" value="TreeGrafter"/>
</dbReference>
<dbReference type="PANTHER" id="PTHR10165:SF103">
    <property type="entry name" value="PHOSPHOLIPID PHOSPHATASE HOMOLOG 1.2 HOMOLOG"/>
    <property type="match status" value="1"/>
</dbReference>
<evidence type="ECO:0000256" key="5">
    <source>
        <dbReference type="ARBA" id="ARBA00023136"/>
    </source>
</evidence>
<gene>
    <name evidence="8" type="ORF">X801_00023</name>
</gene>
<dbReference type="SUPFAM" id="SSF48317">
    <property type="entry name" value="Acid phosphatase/Vanadium-dependent haloperoxidase"/>
    <property type="match status" value="1"/>
</dbReference>
<feature type="transmembrane region" description="Helical" evidence="6">
    <location>
        <begin position="216"/>
        <end position="234"/>
    </location>
</feature>
<dbReference type="GO" id="GO:0008195">
    <property type="term" value="F:phosphatidate phosphatase activity"/>
    <property type="evidence" value="ECO:0007669"/>
    <property type="project" value="TreeGrafter"/>
</dbReference>
<dbReference type="Gene3D" id="1.20.144.10">
    <property type="entry name" value="Phosphatidic acid phosphatase type 2/haloperoxidase"/>
    <property type="match status" value="1"/>
</dbReference>
<evidence type="ECO:0000313" key="8">
    <source>
        <dbReference type="EMBL" id="OON24056.1"/>
    </source>
</evidence>
<keyword evidence="5 6" id="KW-0472">Membrane</keyword>
<dbReference type="InterPro" id="IPR000326">
    <property type="entry name" value="PAP2/HPO"/>
</dbReference>
<evidence type="ECO:0000259" key="7">
    <source>
        <dbReference type="SMART" id="SM00014"/>
    </source>
</evidence>
<feature type="transmembrane region" description="Helical" evidence="6">
    <location>
        <begin position="246"/>
        <end position="266"/>
    </location>
</feature>
<feature type="transmembrane region" description="Helical" evidence="6">
    <location>
        <begin position="62"/>
        <end position="84"/>
    </location>
</feature>
<proteinExistence type="inferred from homology"/>
<accession>A0A1S8XBM7</accession>
<dbReference type="EMBL" id="KV891457">
    <property type="protein sequence ID" value="OON24056.1"/>
    <property type="molecule type" value="Genomic_DNA"/>
</dbReference>
<feature type="domain" description="Phosphatidic acid phosphatase type 2/haloperoxidase" evidence="7">
    <location>
        <begin position="117"/>
        <end position="259"/>
    </location>
</feature>
<dbReference type="SMART" id="SM00014">
    <property type="entry name" value="acidPPc"/>
    <property type="match status" value="1"/>
</dbReference>
<dbReference type="GO" id="GO:0007165">
    <property type="term" value="P:signal transduction"/>
    <property type="evidence" value="ECO:0007669"/>
    <property type="project" value="TreeGrafter"/>
</dbReference>
<evidence type="ECO:0000256" key="6">
    <source>
        <dbReference type="SAM" id="Phobius"/>
    </source>
</evidence>
<comment type="subcellular location">
    <subcellularLocation>
        <location evidence="1">Membrane</location>
        <topology evidence="1">Multi-pass membrane protein</topology>
    </subcellularLocation>
</comment>
<protein>
    <submittedName>
        <fullName evidence="8">PAP2 family protein</fullName>
    </submittedName>
</protein>
<comment type="similarity">
    <text evidence="2">Belongs to the PA-phosphatase related phosphoesterase family.</text>
</comment>
<dbReference type="CDD" id="cd03384">
    <property type="entry name" value="PAP2_wunen"/>
    <property type="match status" value="1"/>
</dbReference>
<feature type="transmembrane region" description="Helical" evidence="6">
    <location>
        <begin position="186"/>
        <end position="204"/>
    </location>
</feature>
<reference evidence="8 9" key="1">
    <citation type="submission" date="2015-03" db="EMBL/GenBank/DDBJ databases">
        <title>Draft genome of the nematode, Opisthorchis viverrini.</title>
        <authorList>
            <person name="Mitreva M."/>
        </authorList>
    </citation>
    <scope>NUCLEOTIDE SEQUENCE [LARGE SCALE GENOMIC DNA]</scope>
    <source>
        <strain evidence="8">Khon Kaen</strain>
    </source>
</reference>
<feature type="transmembrane region" description="Helical" evidence="6">
    <location>
        <begin position="105"/>
        <end position="126"/>
    </location>
</feature>